<dbReference type="PROSITE" id="PS51257">
    <property type="entry name" value="PROKAR_LIPOPROTEIN"/>
    <property type="match status" value="1"/>
</dbReference>
<organism evidence="1 2">
    <name type="scientific">Parapedobacter indicus</name>
    <dbReference type="NCBI Taxonomy" id="1477437"/>
    <lineage>
        <taxon>Bacteria</taxon>
        <taxon>Pseudomonadati</taxon>
        <taxon>Bacteroidota</taxon>
        <taxon>Sphingobacteriia</taxon>
        <taxon>Sphingobacteriales</taxon>
        <taxon>Sphingobacteriaceae</taxon>
        <taxon>Parapedobacter</taxon>
    </lineage>
</organism>
<sequence>MRNHTKDLLTLLISLFVLGGCTNPSGIGLDVDPGDEISGNLTTLTLEGATILDDSTRSSSFNQTAFGWFNDPVIGKTAIDLALAIGKPSSVPRIRPDAEIDSVILVLPYGIDEYFGDTINPTFPLQVRQLKEAYTDGNYSTKQWAVEEEVIGAKTLSRFAYKKSDSVRVTKYIDDKDSVVRDVPQLRMSLSAGFFKELLSNTVDSATLSTEAGFNSHVKGLYLSVDESAMSGIGGIVTFQGLSGTTGIELTYRQPNGKEGDDAGMDTIRTFLPTAVSTQDAYGSGTTYRRLTSSIRRTYTADVQTQLENPEGSFDKLYIQAPAGLRTRLRIPAIDELKGRNIAVNKAELVVYVDEEAEGAEWDMQAPRLTLYREDIAGQRQPVPDGDSRTSGGNFIGDARSFWDRYTGDWGRFGGALDGTRRRYVFHLTSYIQDILLGKINSSDFYIAPATPSERSIPYYPVLNTGSRAILENGEMVDTKIKLNIYYTQVED</sequence>
<evidence type="ECO:0000313" key="1">
    <source>
        <dbReference type="EMBL" id="SFI07000.1"/>
    </source>
</evidence>
<evidence type="ECO:0000313" key="2">
    <source>
        <dbReference type="Proteomes" id="UP000198670"/>
    </source>
</evidence>
<dbReference type="InterPro" id="IPR025366">
    <property type="entry name" value="DUF4270"/>
</dbReference>
<dbReference type="EMBL" id="FOQO01000002">
    <property type="protein sequence ID" value="SFI07000.1"/>
    <property type="molecule type" value="Genomic_DNA"/>
</dbReference>
<dbReference type="STRING" id="1477437.SAMN05444682_102194"/>
<dbReference type="OrthoDB" id="1466062at2"/>
<gene>
    <name evidence="1" type="ORF">SAMN05444682_102194</name>
</gene>
<proteinExistence type="predicted"/>
<accession>A0A1I3F771</accession>
<name>A0A1I3F771_9SPHI</name>
<evidence type="ECO:0008006" key="3">
    <source>
        <dbReference type="Google" id="ProtNLM"/>
    </source>
</evidence>
<protein>
    <recommendedName>
        <fullName evidence="3">DUF4270 domain-containing protein</fullName>
    </recommendedName>
</protein>
<dbReference type="Pfam" id="PF14092">
    <property type="entry name" value="DUF4270"/>
    <property type="match status" value="1"/>
</dbReference>
<dbReference type="RefSeq" id="WP_090624833.1">
    <property type="nucleotide sequence ID" value="NZ_FOQO01000002.1"/>
</dbReference>
<reference evidence="1 2" key="1">
    <citation type="submission" date="2016-10" db="EMBL/GenBank/DDBJ databases">
        <authorList>
            <person name="de Groot N.N."/>
        </authorList>
    </citation>
    <scope>NUCLEOTIDE SEQUENCE [LARGE SCALE GENOMIC DNA]</scope>
    <source>
        <strain evidence="1 2">RK1</strain>
    </source>
</reference>
<keyword evidence="2" id="KW-1185">Reference proteome</keyword>
<dbReference type="Proteomes" id="UP000198670">
    <property type="component" value="Unassembled WGS sequence"/>
</dbReference>
<dbReference type="AlphaFoldDB" id="A0A1I3F771"/>